<evidence type="ECO:0000256" key="11">
    <source>
        <dbReference type="ARBA" id="ARBA00022833"/>
    </source>
</evidence>
<gene>
    <name evidence="18" type="ORF">ANN_07705</name>
</gene>
<keyword evidence="9" id="KW-0967">Endosome</keyword>
<dbReference type="SMART" id="SM00064">
    <property type="entry name" value="FYVE"/>
    <property type="match status" value="1"/>
</dbReference>
<evidence type="ECO:0000256" key="7">
    <source>
        <dbReference type="ARBA" id="ARBA00022583"/>
    </source>
</evidence>
<comment type="similarity">
    <text evidence="3">Belongs to the rabaptin family.</text>
</comment>
<evidence type="ECO:0000256" key="6">
    <source>
        <dbReference type="ARBA" id="ARBA00022553"/>
    </source>
</evidence>
<keyword evidence="13 15" id="KW-0175">Coiled coil</keyword>
<evidence type="ECO:0000256" key="1">
    <source>
        <dbReference type="ARBA" id="ARBA00004412"/>
    </source>
</evidence>
<dbReference type="Gene3D" id="3.30.40.10">
    <property type="entry name" value="Zinc/RING finger domain, C3HC4 (zinc finger)"/>
    <property type="match status" value="1"/>
</dbReference>
<evidence type="ECO:0000259" key="17">
    <source>
        <dbReference type="PROSITE" id="PS50178"/>
    </source>
</evidence>
<evidence type="ECO:0000313" key="19">
    <source>
        <dbReference type="Proteomes" id="UP001148838"/>
    </source>
</evidence>
<keyword evidence="11" id="KW-0862">Zinc</keyword>
<dbReference type="CDD" id="cd15739">
    <property type="entry name" value="FYVE_RABE_unchar"/>
    <property type="match status" value="1"/>
</dbReference>
<evidence type="ECO:0000256" key="15">
    <source>
        <dbReference type="SAM" id="Coils"/>
    </source>
</evidence>
<feature type="coiled-coil region" evidence="15">
    <location>
        <begin position="18"/>
        <end position="166"/>
    </location>
</feature>
<comment type="caution">
    <text evidence="18">The sequence shown here is derived from an EMBL/GenBank/DDBJ whole genome shotgun (WGS) entry which is preliminary data.</text>
</comment>
<dbReference type="PROSITE" id="PS50178">
    <property type="entry name" value="ZF_FYVE"/>
    <property type="match status" value="1"/>
</dbReference>
<dbReference type="SUPFAM" id="SSF103652">
    <property type="entry name" value="G protein-binding domain"/>
    <property type="match status" value="2"/>
</dbReference>
<sequence>MDTSSEVEALSTKSDGDEEDLNVKIQALLEKIEKLEEEKQQIREEFGHQRAKMKELYLQKEEELKRGATEQNRLLTDVKKLSSELDEAKSQLVVAGFRMESDLQDEKRKCQEEIASLQQIVQETVEESSTSRSKFESEVKRLRRANERLESEIHEMRVLLQQQQGAADKGEKETPILAPGVMLSAVTKTLARKVVSQLGADASSASQDNLEDSMRKAQEDAEVLRSLVIPLEEEIQALKEKLRYTDQQLRKYEGDKDESTKWTEEAGDASVKEIVPVGAQNGPSGDAVSPSRDSSVSASGSKMIQTSTSLDTEAQQPQATSSSPKVNVMNTSVSSISSLNELQPGAIKKQSPDAHSPIPEDTKSVTDVPSEKDGESIGSPGSQGQSSGKAQQATTPCDMCSNYEAQLVRAQQRSRELEKQLAALERTVDRYREDLAKESDFRKDMEEKWNEKKEEHKIQVAELKKKMESAEETLRDLRNTYTQMYSEVMDQLTSLTQQREQVQEQLNKSTGFLNMCSHNVVSTGCNKSPLCILCYFKMNDVIDNPADCEVRNVIRFLNARHLKPAEIYRLQKENDNLLGKHSAHSQQLQNEMINWPDKVEDLQVLLLKFHEELIAAKVAKETMEEREQILRSEIQIIRDQMSGEQEERVSMEDSLTSELNNLKTQLHIYEKERHEYKVTHEELEELVKNSQRTATEFEGQLTEALKTKKQLEEQVAELKSRVGSLQQELDNSEAVQKDFVRLSQSLQVQLERIREADTQVRWQHDEDVEECQGCRTGFSFTRSKQHCRHCGRIFCINCLSHTVHSGPNHRPSKVCDVCHTLLVRDTAPYFSTEPPHTPD</sequence>
<feature type="compositionally biased region" description="Polar residues" evidence="16">
    <location>
        <begin position="302"/>
        <end position="328"/>
    </location>
</feature>
<dbReference type="InterPro" id="IPR015390">
    <property type="entry name" value="Rabaptin_Rab5-bd_dom"/>
</dbReference>
<feature type="domain" description="FYVE-type" evidence="17">
    <location>
        <begin position="765"/>
        <end position="823"/>
    </location>
</feature>
<keyword evidence="7" id="KW-0254">Endocytosis</keyword>
<feature type="coiled-coil region" evidence="15">
    <location>
        <begin position="620"/>
        <end position="735"/>
    </location>
</feature>
<evidence type="ECO:0000313" key="18">
    <source>
        <dbReference type="EMBL" id="KAJ4439578.1"/>
    </source>
</evidence>
<dbReference type="InterPro" id="IPR003914">
    <property type="entry name" value="Rabaptin"/>
</dbReference>
<evidence type="ECO:0000256" key="12">
    <source>
        <dbReference type="ARBA" id="ARBA00022927"/>
    </source>
</evidence>
<dbReference type="PANTHER" id="PTHR31179">
    <property type="entry name" value="RAB GTPASE-BINDING EFFECTOR PROTEIN"/>
    <property type="match status" value="1"/>
</dbReference>
<keyword evidence="10 14" id="KW-0863">Zinc-finger</keyword>
<dbReference type="InterPro" id="IPR011011">
    <property type="entry name" value="Znf_FYVE_PHD"/>
</dbReference>
<feature type="compositionally biased region" description="Low complexity" evidence="16">
    <location>
        <begin position="376"/>
        <end position="392"/>
    </location>
</feature>
<feature type="compositionally biased region" description="Basic and acidic residues" evidence="16">
    <location>
        <begin position="252"/>
        <end position="264"/>
    </location>
</feature>
<proteinExistence type="inferred from homology"/>
<keyword evidence="19" id="KW-1185">Reference proteome</keyword>
<feature type="coiled-coil region" evidence="15">
    <location>
        <begin position="400"/>
        <end position="505"/>
    </location>
</feature>
<keyword evidence="4" id="KW-0813">Transport</keyword>
<reference evidence="18 19" key="1">
    <citation type="journal article" date="2022" name="Allergy">
        <title>Genome assembly and annotation of Periplaneta americana reveal a comprehensive cockroach allergen profile.</title>
        <authorList>
            <person name="Wang L."/>
            <person name="Xiong Q."/>
            <person name="Saelim N."/>
            <person name="Wang L."/>
            <person name="Nong W."/>
            <person name="Wan A.T."/>
            <person name="Shi M."/>
            <person name="Liu X."/>
            <person name="Cao Q."/>
            <person name="Hui J.H.L."/>
            <person name="Sookrung N."/>
            <person name="Leung T.F."/>
            <person name="Tungtrongchitr A."/>
            <person name="Tsui S.K.W."/>
        </authorList>
    </citation>
    <scope>NUCLEOTIDE SEQUENCE [LARGE SCALE GENOMIC DNA]</scope>
    <source>
        <strain evidence="18">PWHHKU_190912</strain>
    </source>
</reference>
<evidence type="ECO:0000256" key="2">
    <source>
        <dbReference type="ARBA" id="ARBA00004496"/>
    </source>
</evidence>
<organism evidence="18 19">
    <name type="scientific">Periplaneta americana</name>
    <name type="common">American cockroach</name>
    <name type="synonym">Blatta americana</name>
    <dbReference type="NCBI Taxonomy" id="6978"/>
    <lineage>
        <taxon>Eukaryota</taxon>
        <taxon>Metazoa</taxon>
        <taxon>Ecdysozoa</taxon>
        <taxon>Arthropoda</taxon>
        <taxon>Hexapoda</taxon>
        <taxon>Insecta</taxon>
        <taxon>Pterygota</taxon>
        <taxon>Neoptera</taxon>
        <taxon>Polyneoptera</taxon>
        <taxon>Dictyoptera</taxon>
        <taxon>Blattodea</taxon>
        <taxon>Blattoidea</taxon>
        <taxon>Blattidae</taxon>
        <taxon>Blattinae</taxon>
        <taxon>Periplaneta</taxon>
    </lineage>
</organism>
<dbReference type="InterPro" id="IPR000306">
    <property type="entry name" value="Znf_FYVE"/>
</dbReference>
<feature type="region of interest" description="Disordered" evidence="16">
    <location>
        <begin position="252"/>
        <end position="328"/>
    </location>
</feature>
<dbReference type="InterPro" id="IPR018514">
    <property type="entry name" value="Rabaptin_CC"/>
</dbReference>
<dbReference type="SUPFAM" id="SSF57903">
    <property type="entry name" value="FYVE/PHD zinc finger"/>
    <property type="match status" value="1"/>
</dbReference>
<comment type="subcellular location">
    <subcellularLocation>
        <location evidence="2">Cytoplasm</location>
    </subcellularLocation>
    <subcellularLocation>
        <location evidence="1">Early endosome</location>
    </subcellularLocation>
</comment>
<evidence type="ECO:0000256" key="4">
    <source>
        <dbReference type="ARBA" id="ARBA00022448"/>
    </source>
</evidence>
<dbReference type="Pfam" id="PF09311">
    <property type="entry name" value="Rab5-bind"/>
    <property type="match status" value="2"/>
</dbReference>
<evidence type="ECO:0000256" key="3">
    <source>
        <dbReference type="ARBA" id="ARBA00006603"/>
    </source>
</evidence>
<evidence type="ECO:0000256" key="10">
    <source>
        <dbReference type="ARBA" id="ARBA00022771"/>
    </source>
</evidence>
<evidence type="ECO:0000256" key="13">
    <source>
        <dbReference type="ARBA" id="ARBA00023054"/>
    </source>
</evidence>
<dbReference type="EMBL" id="JAJSOF020000017">
    <property type="protein sequence ID" value="KAJ4439578.1"/>
    <property type="molecule type" value="Genomic_DNA"/>
</dbReference>
<evidence type="ECO:0000256" key="14">
    <source>
        <dbReference type="PROSITE-ProRule" id="PRU00091"/>
    </source>
</evidence>
<name>A0ABQ8T0R3_PERAM</name>
<evidence type="ECO:0000256" key="9">
    <source>
        <dbReference type="ARBA" id="ARBA00022753"/>
    </source>
</evidence>
<evidence type="ECO:0000256" key="8">
    <source>
        <dbReference type="ARBA" id="ARBA00022723"/>
    </source>
</evidence>
<keyword evidence="6" id="KW-0597">Phosphoprotein</keyword>
<feature type="region of interest" description="Disordered" evidence="16">
    <location>
        <begin position="346"/>
        <end position="395"/>
    </location>
</feature>
<evidence type="ECO:0000256" key="5">
    <source>
        <dbReference type="ARBA" id="ARBA00022490"/>
    </source>
</evidence>
<keyword evidence="8" id="KW-0479">Metal-binding</keyword>
<feature type="compositionally biased region" description="Basic and acidic residues" evidence="16">
    <location>
        <begin position="358"/>
        <end position="375"/>
    </location>
</feature>
<accession>A0ABQ8T0R3</accession>
<dbReference type="InterPro" id="IPR013083">
    <property type="entry name" value="Znf_RING/FYVE/PHD"/>
</dbReference>
<dbReference type="Gene3D" id="1.20.5.730">
    <property type="entry name" value="Single helix bin"/>
    <property type="match status" value="1"/>
</dbReference>
<dbReference type="PANTHER" id="PTHR31179:SF7">
    <property type="entry name" value="FYVE-TYPE DOMAIN-CONTAINING PROTEIN"/>
    <property type="match status" value="1"/>
</dbReference>
<protein>
    <recommendedName>
        <fullName evidence="17">FYVE-type domain-containing protein</fullName>
    </recommendedName>
</protein>
<evidence type="ECO:0000256" key="16">
    <source>
        <dbReference type="SAM" id="MobiDB-lite"/>
    </source>
</evidence>
<feature type="region of interest" description="Disordered" evidence="16">
    <location>
        <begin position="199"/>
        <end position="219"/>
    </location>
</feature>
<dbReference type="InterPro" id="IPR017455">
    <property type="entry name" value="Znf_FYVE-rel"/>
</dbReference>
<dbReference type="Proteomes" id="UP001148838">
    <property type="component" value="Unassembled WGS sequence"/>
</dbReference>
<feature type="compositionally biased region" description="Low complexity" evidence="16">
    <location>
        <begin position="289"/>
        <end position="301"/>
    </location>
</feature>
<dbReference type="Pfam" id="PF03528">
    <property type="entry name" value="Rabaptin"/>
    <property type="match status" value="2"/>
</dbReference>
<dbReference type="Pfam" id="PF01363">
    <property type="entry name" value="FYVE"/>
    <property type="match status" value="1"/>
</dbReference>
<keyword evidence="12" id="KW-0653">Protein transport</keyword>
<keyword evidence="5" id="KW-0963">Cytoplasm</keyword>